<proteinExistence type="predicted"/>
<gene>
    <name evidence="2" type="ORF">LY90DRAFT_366987</name>
</gene>
<name>A0A1Y1ZV48_9FUNG</name>
<protein>
    <recommendedName>
        <fullName evidence="1">Integrase zinc-binding domain-containing protein</fullName>
    </recommendedName>
</protein>
<dbReference type="Gene3D" id="1.10.340.70">
    <property type="match status" value="1"/>
</dbReference>
<evidence type="ECO:0000259" key="1">
    <source>
        <dbReference type="Pfam" id="PF17921"/>
    </source>
</evidence>
<feature type="non-terminal residue" evidence="2">
    <location>
        <position position="1"/>
    </location>
</feature>
<dbReference type="Proteomes" id="UP000193920">
    <property type="component" value="Unassembled WGS sequence"/>
</dbReference>
<dbReference type="AlphaFoldDB" id="A0A1Y1ZV48"/>
<dbReference type="InterPro" id="IPR041588">
    <property type="entry name" value="Integrase_H2C2"/>
</dbReference>
<feature type="non-terminal residue" evidence="2">
    <location>
        <position position="66"/>
    </location>
</feature>
<dbReference type="Pfam" id="PF17921">
    <property type="entry name" value="Integrase_H2C2"/>
    <property type="match status" value="1"/>
</dbReference>
<accession>A0A1Y1ZV48</accession>
<keyword evidence="3" id="KW-1185">Reference proteome</keyword>
<evidence type="ECO:0000313" key="3">
    <source>
        <dbReference type="Proteomes" id="UP000193920"/>
    </source>
</evidence>
<sequence length="66" mass="7649">QVGSSLFSAKKKNLEQVYVPISFLNTFIQLNHDYEYEGHFGIDKTSDLVSINFYLPKIRKDISGYM</sequence>
<organism evidence="2 3">
    <name type="scientific">Neocallimastix californiae</name>
    <dbReference type="NCBI Taxonomy" id="1754190"/>
    <lineage>
        <taxon>Eukaryota</taxon>
        <taxon>Fungi</taxon>
        <taxon>Fungi incertae sedis</taxon>
        <taxon>Chytridiomycota</taxon>
        <taxon>Chytridiomycota incertae sedis</taxon>
        <taxon>Neocallimastigomycetes</taxon>
        <taxon>Neocallimastigales</taxon>
        <taxon>Neocallimastigaceae</taxon>
        <taxon>Neocallimastix</taxon>
    </lineage>
</organism>
<reference evidence="2 3" key="1">
    <citation type="submission" date="2016-08" db="EMBL/GenBank/DDBJ databases">
        <title>A Parts List for Fungal Cellulosomes Revealed by Comparative Genomics.</title>
        <authorList>
            <consortium name="DOE Joint Genome Institute"/>
            <person name="Haitjema C.H."/>
            <person name="Gilmore S.P."/>
            <person name="Henske J.K."/>
            <person name="Solomon K.V."/>
            <person name="De Groot R."/>
            <person name="Kuo A."/>
            <person name="Mondo S.J."/>
            <person name="Salamov A.A."/>
            <person name="Labutti K."/>
            <person name="Zhao Z."/>
            <person name="Chiniquy J."/>
            <person name="Barry K."/>
            <person name="Brewer H.M."/>
            <person name="Purvine S.O."/>
            <person name="Wright A.T."/>
            <person name="Boxma B."/>
            <person name="Van Alen T."/>
            <person name="Hackstein J.H."/>
            <person name="Baker S.E."/>
            <person name="Grigoriev I.V."/>
            <person name="O'Malley M.A."/>
        </authorList>
    </citation>
    <scope>NUCLEOTIDE SEQUENCE [LARGE SCALE GENOMIC DNA]</scope>
    <source>
        <strain evidence="2 3">G1</strain>
    </source>
</reference>
<comment type="caution">
    <text evidence="2">The sequence shown here is derived from an EMBL/GenBank/DDBJ whole genome shotgun (WGS) entry which is preliminary data.</text>
</comment>
<dbReference type="EMBL" id="MCOG01000358">
    <property type="protein sequence ID" value="ORY13655.1"/>
    <property type="molecule type" value="Genomic_DNA"/>
</dbReference>
<feature type="domain" description="Integrase zinc-binding" evidence="1">
    <location>
        <begin position="19"/>
        <end position="65"/>
    </location>
</feature>
<dbReference type="OrthoDB" id="3341476at2759"/>
<evidence type="ECO:0000313" key="2">
    <source>
        <dbReference type="EMBL" id="ORY13655.1"/>
    </source>
</evidence>